<gene>
    <name evidence="1" type="ORF">SAMN02745207_00908</name>
</gene>
<protein>
    <submittedName>
        <fullName evidence="1">Stage III sporulation protein AF</fullName>
    </submittedName>
</protein>
<dbReference type="AlphaFoldDB" id="A0A1M5SG00"/>
<keyword evidence="2" id="KW-1185">Reference proteome</keyword>
<evidence type="ECO:0000313" key="1">
    <source>
        <dbReference type="EMBL" id="SHH37218.1"/>
    </source>
</evidence>
<dbReference type="STRING" id="1121316.SAMN02745207_00908"/>
<dbReference type="EMBL" id="FQXM01000004">
    <property type="protein sequence ID" value="SHH37218.1"/>
    <property type="molecule type" value="Genomic_DNA"/>
</dbReference>
<dbReference type="InterPro" id="IPR014245">
    <property type="entry name" value="Spore_III_AF"/>
</dbReference>
<dbReference type="Proteomes" id="UP000184447">
    <property type="component" value="Unassembled WGS sequence"/>
</dbReference>
<reference evidence="1 2" key="1">
    <citation type="submission" date="2016-11" db="EMBL/GenBank/DDBJ databases">
        <authorList>
            <person name="Jaros S."/>
            <person name="Januszkiewicz K."/>
            <person name="Wedrychowicz H."/>
        </authorList>
    </citation>
    <scope>NUCLEOTIDE SEQUENCE [LARGE SCALE GENOMIC DNA]</scope>
    <source>
        <strain evidence="1 2">DSM 8605</strain>
    </source>
</reference>
<evidence type="ECO:0000313" key="2">
    <source>
        <dbReference type="Proteomes" id="UP000184447"/>
    </source>
</evidence>
<sequence length="184" mass="20928">MRICTTVFFITAVEMILPKNSIKKYGKFALGLILVTVIIDPFIKVFDNNFNLERYVAQASSYMTSSENKDFSDYKKESIEKSSRVFAENLSKIGQGELERIMPECSFQVDVEVEYNEESTEFIIQRTKVLVSSSGIKQIKKITIGNSQEVSNNNEVSGEVQVKVKDTLSQLLNISPDKIKIYKE</sequence>
<organism evidence="1 2">
    <name type="scientific">Clostridium grantii DSM 8605</name>
    <dbReference type="NCBI Taxonomy" id="1121316"/>
    <lineage>
        <taxon>Bacteria</taxon>
        <taxon>Bacillati</taxon>
        <taxon>Bacillota</taxon>
        <taxon>Clostridia</taxon>
        <taxon>Eubacteriales</taxon>
        <taxon>Clostridiaceae</taxon>
        <taxon>Clostridium</taxon>
    </lineage>
</organism>
<dbReference type="NCBIfam" id="TIGR02896">
    <property type="entry name" value="spore_III_AF"/>
    <property type="match status" value="1"/>
</dbReference>
<name>A0A1M5SG00_9CLOT</name>
<accession>A0A1M5SG00</accession>
<proteinExistence type="predicted"/>
<dbReference type="Pfam" id="PF09581">
    <property type="entry name" value="Spore_III_AF"/>
    <property type="match status" value="1"/>
</dbReference>